<reference evidence="5 6" key="1">
    <citation type="submission" date="2018-01" db="EMBL/GenBank/DDBJ databases">
        <title>Draft genome Sequence of streptomyces globosus LZH-48.</title>
        <authorList>
            <person name="Ran K."/>
            <person name="Li Z."/>
            <person name="Wei S."/>
            <person name="Dong R."/>
        </authorList>
    </citation>
    <scope>NUCLEOTIDE SEQUENCE [LARGE SCALE GENOMIC DNA]</scope>
    <source>
        <strain evidence="5 6">LZH-48</strain>
    </source>
</reference>
<dbReference type="GO" id="GO:0043565">
    <property type="term" value="F:sequence-specific DNA binding"/>
    <property type="evidence" value="ECO:0007669"/>
    <property type="project" value="InterPro"/>
</dbReference>
<evidence type="ECO:0000256" key="1">
    <source>
        <dbReference type="ARBA" id="ARBA00023015"/>
    </source>
</evidence>
<keyword evidence="6" id="KW-1185">Reference proteome</keyword>
<proteinExistence type="predicted"/>
<keyword evidence="1" id="KW-0805">Transcription regulation</keyword>
<dbReference type="EMBL" id="CP030862">
    <property type="protein sequence ID" value="AXE24688.1"/>
    <property type="molecule type" value="Genomic_DNA"/>
</dbReference>
<dbReference type="PANTHER" id="PTHR43130:SF3">
    <property type="entry name" value="HTH-TYPE TRANSCRIPTIONAL REGULATOR RV1931C"/>
    <property type="match status" value="1"/>
</dbReference>
<dbReference type="OrthoDB" id="3660033at2"/>
<evidence type="ECO:0000259" key="4">
    <source>
        <dbReference type="PROSITE" id="PS01124"/>
    </source>
</evidence>
<dbReference type="RefSeq" id="WP_114055876.1">
    <property type="nucleotide sequence ID" value="NZ_CP030862.1"/>
</dbReference>
<dbReference type="SUPFAM" id="SSF46689">
    <property type="entry name" value="Homeodomain-like"/>
    <property type="match status" value="2"/>
</dbReference>
<dbReference type="InterPro" id="IPR052158">
    <property type="entry name" value="INH-QAR"/>
</dbReference>
<feature type="domain" description="HTH araC/xylS-type" evidence="4">
    <location>
        <begin position="216"/>
        <end position="314"/>
    </location>
</feature>
<evidence type="ECO:0000313" key="6">
    <source>
        <dbReference type="Proteomes" id="UP000252004"/>
    </source>
</evidence>
<evidence type="ECO:0000256" key="3">
    <source>
        <dbReference type="SAM" id="MobiDB-lite"/>
    </source>
</evidence>
<dbReference type="AlphaFoldDB" id="A0A344U1B7"/>
<gene>
    <name evidence="5" type="ORF">C0216_15545</name>
</gene>
<dbReference type="Pfam" id="PF01965">
    <property type="entry name" value="DJ-1_PfpI"/>
    <property type="match status" value="1"/>
</dbReference>
<dbReference type="Gene3D" id="1.10.10.60">
    <property type="entry name" value="Homeodomain-like"/>
    <property type="match status" value="1"/>
</dbReference>
<dbReference type="CDD" id="cd03137">
    <property type="entry name" value="GATase1_AraC_1"/>
    <property type="match status" value="1"/>
</dbReference>
<dbReference type="GO" id="GO:0003700">
    <property type="term" value="F:DNA-binding transcription factor activity"/>
    <property type="evidence" value="ECO:0007669"/>
    <property type="project" value="InterPro"/>
</dbReference>
<name>A0A344U1B7_9ACTN</name>
<dbReference type="Gene3D" id="3.40.50.880">
    <property type="match status" value="1"/>
</dbReference>
<dbReference type="SMART" id="SM00342">
    <property type="entry name" value="HTH_ARAC"/>
    <property type="match status" value="1"/>
</dbReference>
<sequence length="339" mass="36235">MTIKVAVLALDGVVPFELSTPGQVFGTANEAAATPHYELRVCAPGRRATTSPEHGAFRIGTPYGLDGLADADTVVIPAHAGFLAPPPPAVVEALRQAAARGARLAAVCVGAFTLAATGLLDGYRATTHWQYADELARRHPRILVDPAVLFVDHGRLLTSAGVAAGLDLCLHLVRHDLGAAQAAATARRIVMPLQRDGGQAQYIERPTPPTDPAALQPVMQWMEGRLDRPLTLAEIAGHAKISVRTLNRQFRAQTGATPLQWLLSARIDRARLLLETTDLPITLLADRTGFGSPATLRHHFARRTGTSPHAYRAAFRQRGPGDERSRPSPSPHALQAAAD</sequence>
<keyword evidence="2" id="KW-0804">Transcription</keyword>
<dbReference type="PANTHER" id="PTHR43130">
    <property type="entry name" value="ARAC-FAMILY TRANSCRIPTIONAL REGULATOR"/>
    <property type="match status" value="1"/>
</dbReference>
<evidence type="ECO:0000256" key="2">
    <source>
        <dbReference type="ARBA" id="ARBA00023163"/>
    </source>
</evidence>
<dbReference type="Pfam" id="PF12833">
    <property type="entry name" value="HTH_18"/>
    <property type="match status" value="1"/>
</dbReference>
<organism evidence="5 6">
    <name type="scientific">Streptomyces globosus</name>
    <dbReference type="NCBI Taxonomy" id="68209"/>
    <lineage>
        <taxon>Bacteria</taxon>
        <taxon>Bacillati</taxon>
        <taxon>Actinomycetota</taxon>
        <taxon>Actinomycetes</taxon>
        <taxon>Kitasatosporales</taxon>
        <taxon>Streptomycetaceae</taxon>
        <taxon>Streptomyces</taxon>
    </lineage>
</organism>
<accession>A0A344U1B7</accession>
<dbReference type="SUPFAM" id="SSF52317">
    <property type="entry name" value="Class I glutamine amidotransferase-like"/>
    <property type="match status" value="1"/>
</dbReference>
<feature type="region of interest" description="Disordered" evidence="3">
    <location>
        <begin position="316"/>
        <end position="339"/>
    </location>
</feature>
<dbReference type="KEGG" id="sgz:C0216_15545"/>
<dbReference type="InterPro" id="IPR018060">
    <property type="entry name" value="HTH_AraC"/>
</dbReference>
<evidence type="ECO:0000313" key="5">
    <source>
        <dbReference type="EMBL" id="AXE24688.1"/>
    </source>
</evidence>
<dbReference type="InterPro" id="IPR002818">
    <property type="entry name" value="DJ-1/PfpI"/>
</dbReference>
<dbReference type="PROSITE" id="PS01124">
    <property type="entry name" value="HTH_ARAC_FAMILY_2"/>
    <property type="match status" value="1"/>
</dbReference>
<dbReference type="InterPro" id="IPR029062">
    <property type="entry name" value="Class_I_gatase-like"/>
</dbReference>
<dbReference type="Proteomes" id="UP000252004">
    <property type="component" value="Chromosome"/>
</dbReference>
<dbReference type="InterPro" id="IPR009057">
    <property type="entry name" value="Homeodomain-like_sf"/>
</dbReference>
<protein>
    <submittedName>
        <fullName evidence="5">AraC family transcriptional regulator</fullName>
    </submittedName>
</protein>